<dbReference type="PROSITE" id="PS00092">
    <property type="entry name" value="N6_MTASE"/>
    <property type="match status" value="1"/>
</dbReference>
<dbReference type="InterPro" id="IPR029063">
    <property type="entry name" value="SAM-dependent_MTases_sf"/>
</dbReference>
<evidence type="ECO:0000313" key="9">
    <source>
        <dbReference type="Proteomes" id="UP001255246"/>
    </source>
</evidence>
<dbReference type="EC" id="2.1.1.223" evidence="6"/>
<evidence type="ECO:0000256" key="4">
    <source>
        <dbReference type="ARBA" id="ARBA00022691"/>
    </source>
</evidence>
<evidence type="ECO:0000313" key="8">
    <source>
        <dbReference type="EMBL" id="MDT0605842.1"/>
    </source>
</evidence>
<evidence type="ECO:0000256" key="1">
    <source>
        <dbReference type="ARBA" id="ARBA00022490"/>
    </source>
</evidence>
<keyword evidence="2 6" id="KW-0489">Methyltransferase</keyword>
<gene>
    <name evidence="8" type="ORF">RM706_02315</name>
</gene>
<reference evidence="8 9" key="1">
    <citation type="submission" date="2023-09" db="EMBL/GenBank/DDBJ databases">
        <authorList>
            <person name="Rey-Velasco X."/>
        </authorList>
    </citation>
    <scope>NUCLEOTIDE SEQUENCE [LARGE SCALE GENOMIC DNA]</scope>
    <source>
        <strain evidence="8 9">F388</strain>
    </source>
</reference>
<dbReference type="InterPro" id="IPR007848">
    <property type="entry name" value="Small_mtfrase_dom"/>
</dbReference>
<dbReference type="InterPro" id="IPR050210">
    <property type="entry name" value="tRNA_Adenine-N(6)_MTase"/>
</dbReference>
<feature type="domain" description="Methyltransferase small" evidence="7">
    <location>
        <begin position="35"/>
        <end position="122"/>
    </location>
</feature>
<dbReference type="Pfam" id="PF05175">
    <property type="entry name" value="MTS"/>
    <property type="match status" value="1"/>
</dbReference>
<accession>A0ABU3A6P0</accession>
<dbReference type="GO" id="GO:0008168">
    <property type="term" value="F:methyltransferase activity"/>
    <property type="evidence" value="ECO:0007669"/>
    <property type="project" value="UniProtKB-KW"/>
</dbReference>
<keyword evidence="5 6" id="KW-0819">tRNA processing</keyword>
<name>A0ABU3A6P0_9FLAO</name>
<dbReference type="Proteomes" id="UP001255246">
    <property type="component" value="Unassembled WGS sequence"/>
</dbReference>
<comment type="catalytic activity">
    <reaction evidence="6">
        <text>adenosine(37) in tRNA1(Val) + S-adenosyl-L-methionine = N(6)-methyladenosine(37) in tRNA1(Val) + S-adenosyl-L-homocysteine + H(+)</text>
        <dbReference type="Rhea" id="RHEA:43160"/>
        <dbReference type="Rhea" id="RHEA-COMP:10369"/>
        <dbReference type="Rhea" id="RHEA-COMP:10370"/>
        <dbReference type="ChEBI" id="CHEBI:15378"/>
        <dbReference type="ChEBI" id="CHEBI:57856"/>
        <dbReference type="ChEBI" id="CHEBI:59789"/>
        <dbReference type="ChEBI" id="CHEBI:74411"/>
        <dbReference type="ChEBI" id="CHEBI:74449"/>
        <dbReference type="EC" id="2.1.1.223"/>
    </reaction>
</comment>
<dbReference type="PANTHER" id="PTHR47739">
    <property type="entry name" value="TRNA1(VAL) (ADENINE(37)-N6)-METHYLTRANSFERASE"/>
    <property type="match status" value="1"/>
</dbReference>
<evidence type="ECO:0000256" key="5">
    <source>
        <dbReference type="ARBA" id="ARBA00022694"/>
    </source>
</evidence>
<keyword evidence="9" id="KW-1185">Reference proteome</keyword>
<evidence type="ECO:0000256" key="2">
    <source>
        <dbReference type="ARBA" id="ARBA00022603"/>
    </source>
</evidence>
<comment type="function">
    <text evidence="6">Specifically methylates the adenine in position 37 of tRNA(1)(Val) (anticodon cmo5UAC).</text>
</comment>
<dbReference type="InterPro" id="IPR022882">
    <property type="entry name" value="tRNA_adenine-N6_MeTrfase"/>
</dbReference>
<organism evidence="8 9">
    <name type="scientific">Croceitalea rosinachiae</name>
    <dbReference type="NCBI Taxonomy" id="3075596"/>
    <lineage>
        <taxon>Bacteria</taxon>
        <taxon>Pseudomonadati</taxon>
        <taxon>Bacteroidota</taxon>
        <taxon>Flavobacteriia</taxon>
        <taxon>Flavobacteriales</taxon>
        <taxon>Flavobacteriaceae</taxon>
        <taxon>Croceitalea</taxon>
    </lineage>
</organism>
<protein>
    <recommendedName>
        <fullName evidence="6">tRNA1(Val) (adenine(37)-N6)-methyltransferase</fullName>
        <ecNumber evidence="6">2.1.1.223</ecNumber>
    </recommendedName>
    <alternativeName>
        <fullName evidence="6">tRNA m6A37 methyltransferase</fullName>
    </alternativeName>
</protein>
<dbReference type="InterPro" id="IPR002052">
    <property type="entry name" value="DNA_methylase_N6_adenine_CS"/>
</dbReference>
<keyword evidence="4 6" id="KW-0949">S-adenosyl-L-methionine</keyword>
<dbReference type="CDD" id="cd02440">
    <property type="entry name" value="AdoMet_MTases"/>
    <property type="match status" value="1"/>
</dbReference>
<dbReference type="GO" id="GO:0032259">
    <property type="term" value="P:methylation"/>
    <property type="evidence" value="ECO:0007669"/>
    <property type="project" value="UniProtKB-KW"/>
</dbReference>
<evidence type="ECO:0000256" key="3">
    <source>
        <dbReference type="ARBA" id="ARBA00022679"/>
    </source>
</evidence>
<sequence length="237" mass="27093">MNKPFKFKQFTIHQDRCAMKVGTDGVLLGAWTSLDSNPTSILDIGAGTGLIALQLAQRSNAETIDAIELDDKAYEQCVQNFEESDWGDRLFCYHASLLEFADEIEETYDLIATNPPFYSEDVGRKTSSRTIARQENSMPFEDLTNAVSKLLSKKGTFATIIPFTQEERFLSLSEKSGLYPFRITRIKGTPTAKIKRTLLQFSFENITCIKNELVIEINRHEYTFDYQELTKSFYLKM</sequence>
<dbReference type="EMBL" id="JAVRHR010000001">
    <property type="protein sequence ID" value="MDT0605842.1"/>
    <property type="molecule type" value="Genomic_DNA"/>
</dbReference>
<proteinExistence type="inferred from homology"/>
<dbReference type="SUPFAM" id="SSF53335">
    <property type="entry name" value="S-adenosyl-L-methionine-dependent methyltransferases"/>
    <property type="match status" value="1"/>
</dbReference>
<keyword evidence="3 6" id="KW-0808">Transferase</keyword>
<dbReference type="RefSeq" id="WP_311349408.1">
    <property type="nucleotide sequence ID" value="NZ_JAVRHR010000001.1"/>
</dbReference>
<comment type="subcellular location">
    <subcellularLocation>
        <location evidence="6">Cytoplasm</location>
    </subcellularLocation>
</comment>
<keyword evidence="1 6" id="KW-0963">Cytoplasm</keyword>
<evidence type="ECO:0000256" key="6">
    <source>
        <dbReference type="HAMAP-Rule" id="MF_01872"/>
    </source>
</evidence>
<comment type="caution">
    <text evidence="8">The sequence shown here is derived from an EMBL/GenBank/DDBJ whole genome shotgun (WGS) entry which is preliminary data.</text>
</comment>
<dbReference type="HAMAP" id="MF_01872">
    <property type="entry name" value="tRNA_methyltr_YfiC"/>
    <property type="match status" value="1"/>
</dbReference>
<dbReference type="PANTHER" id="PTHR47739:SF1">
    <property type="entry name" value="TRNA1(VAL) (ADENINE(37)-N6)-METHYLTRANSFERASE"/>
    <property type="match status" value="1"/>
</dbReference>
<evidence type="ECO:0000259" key="7">
    <source>
        <dbReference type="Pfam" id="PF05175"/>
    </source>
</evidence>
<dbReference type="Gene3D" id="3.40.50.150">
    <property type="entry name" value="Vaccinia Virus protein VP39"/>
    <property type="match status" value="1"/>
</dbReference>
<comment type="similarity">
    <text evidence="6">Belongs to the methyltransferase superfamily. tRNA (adenine-N(6)-)-methyltransferase family.</text>
</comment>